<dbReference type="AlphaFoldDB" id="G2ZD25"/>
<organism evidence="14 15">
    <name type="scientific">Listeria ivanovii (strain ATCC BAA-678 / PAM 55)</name>
    <dbReference type="NCBI Taxonomy" id="881621"/>
    <lineage>
        <taxon>Bacteria</taxon>
        <taxon>Bacillati</taxon>
        <taxon>Bacillota</taxon>
        <taxon>Bacilli</taxon>
        <taxon>Bacillales</taxon>
        <taxon>Listeriaceae</taxon>
        <taxon>Listeria</taxon>
    </lineage>
</organism>
<keyword evidence="5" id="KW-0479">Metal-binding</keyword>
<sequence>MGKVLLIVNPSSGKEKGKLYQEKAEVALKNRYDEVEVRLTEKAGDATDFASWAAKQGFEAVIAMGGDGTLNETINGLAIHENRPDFGFIPLGTVNDLARSVGIPLKPEKAIQSLETSVAVPMDIGRIGELYFMNVLAIGMIAQAVDQVSVEQKTKFGSVAYFLEGLKAFNRNELLHFKLEYDDEIWEGEAALVVAGLTKSVGGIESWAPDAKIDDGYLHVVILTKLGLLDAANLIPQLIRGNLKNSDGVVYIKTKKLKIDASGEDLSINVDGDPGPGVPAEIEVLGSHLNILAPKENSTIRFGPFVLKR</sequence>
<dbReference type="KEGG" id="liv:LIV_0707"/>
<dbReference type="PROSITE" id="PS50146">
    <property type="entry name" value="DAGK"/>
    <property type="match status" value="1"/>
</dbReference>
<evidence type="ECO:0000256" key="5">
    <source>
        <dbReference type="ARBA" id="ARBA00022723"/>
    </source>
</evidence>
<dbReference type="GeneID" id="57075694"/>
<evidence type="ECO:0000256" key="8">
    <source>
        <dbReference type="ARBA" id="ARBA00022840"/>
    </source>
</evidence>
<feature type="domain" description="DAGKc" evidence="13">
    <location>
        <begin position="1"/>
        <end position="131"/>
    </location>
</feature>
<evidence type="ECO:0000313" key="15">
    <source>
        <dbReference type="Proteomes" id="UP000001286"/>
    </source>
</evidence>
<dbReference type="eggNOG" id="COG1597">
    <property type="taxonomic scope" value="Bacteria"/>
</dbReference>
<keyword evidence="10" id="KW-0443">Lipid metabolism</keyword>
<dbReference type="EMBL" id="FR687253">
    <property type="protein sequence ID" value="CBW85188.1"/>
    <property type="molecule type" value="Genomic_DNA"/>
</dbReference>
<evidence type="ECO:0000313" key="14">
    <source>
        <dbReference type="EMBL" id="CBW85188.1"/>
    </source>
</evidence>
<name>G2ZD25_LISIP</name>
<protein>
    <recommendedName>
        <fullName evidence="13">DAGKc domain-containing protein</fullName>
    </recommendedName>
</protein>
<keyword evidence="6" id="KW-0547">Nucleotide-binding</keyword>
<evidence type="ECO:0000256" key="10">
    <source>
        <dbReference type="ARBA" id="ARBA00023098"/>
    </source>
</evidence>
<dbReference type="Pfam" id="PF00781">
    <property type="entry name" value="DAGK_cat"/>
    <property type="match status" value="1"/>
</dbReference>
<accession>G2ZD25</accession>
<dbReference type="OrthoDB" id="142078at2"/>
<evidence type="ECO:0000256" key="12">
    <source>
        <dbReference type="ARBA" id="ARBA00023264"/>
    </source>
</evidence>
<comment type="cofactor">
    <cofactor evidence="1">
        <name>Mg(2+)</name>
        <dbReference type="ChEBI" id="CHEBI:18420"/>
    </cofactor>
</comment>
<reference evidence="14 15" key="1">
    <citation type="journal article" date="2011" name="J. Bacteriol.">
        <title>Complete genome sequence of the animal pathogen Listeria ivanovii, which provides insights into host specificities and evolution of the genus Listeria.</title>
        <authorList>
            <person name="Buchrieser C."/>
            <person name="Rusniok C."/>
            <person name="Garrido P."/>
            <person name="Hain T."/>
            <person name="Scortti M."/>
            <person name="Lampidis R."/>
            <person name="Karst U."/>
            <person name="Chakraborty T."/>
            <person name="Cossart P."/>
            <person name="Kreft J."/>
            <person name="Vazquez-Boland J.A."/>
            <person name="Goebel W."/>
            <person name="Glaser P."/>
        </authorList>
    </citation>
    <scope>NUCLEOTIDE SEQUENCE [LARGE SCALE GENOMIC DNA]</scope>
    <source>
        <strain evidence="15">ATCC BAA-678 / PAM 55</strain>
    </source>
</reference>
<gene>
    <name evidence="14" type="ordered locus">LIV_0707</name>
</gene>
<dbReference type="GO" id="GO:0005524">
    <property type="term" value="F:ATP binding"/>
    <property type="evidence" value="ECO:0007669"/>
    <property type="project" value="UniProtKB-KW"/>
</dbReference>
<dbReference type="NCBIfam" id="TIGR00147">
    <property type="entry name" value="YegS/Rv2252/BmrU family lipid kinase"/>
    <property type="match status" value="1"/>
</dbReference>
<dbReference type="GO" id="GO:0046872">
    <property type="term" value="F:metal ion binding"/>
    <property type="evidence" value="ECO:0007669"/>
    <property type="project" value="UniProtKB-KW"/>
</dbReference>
<dbReference type="InterPro" id="IPR050187">
    <property type="entry name" value="Lipid_Phosphate_FormReg"/>
</dbReference>
<dbReference type="GO" id="GO:0004143">
    <property type="term" value="F:ATP-dependent diacylglycerol kinase activity"/>
    <property type="evidence" value="ECO:0007669"/>
    <property type="project" value="TreeGrafter"/>
</dbReference>
<keyword evidence="7" id="KW-0418">Kinase</keyword>
<dbReference type="InterPro" id="IPR017438">
    <property type="entry name" value="ATP-NAD_kinase_N"/>
</dbReference>
<dbReference type="InterPro" id="IPR016064">
    <property type="entry name" value="NAD/diacylglycerol_kinase_sf"/>
</dbReference>
<dbReference type="SUPFAM" id="SSF111331">
    <property type="entry name" value="NAD kinase/diacylglycerol kinase-like"/>
    <property type="match status" value="1"/>
</dbReference>
<dbReference type="PANTHER" id="PTHR12358:SF106">
    <property type="entry name" value="LIPID KINASE YEGS"/>
    <property type="match status" value="1"/>
</dbReference>
<dbReference type="Proteomes" id="UP000001286">
    <property type="component" value="Chromosome"/>
</dbReference>
<evidence type="ECO:0000256" key="4">
    <source>
        <dbReference type="ARBA" id="ARBA00022679"/>
    </source>
</evidence>
<evidence type="ECO:0000256" key="7">
    <source>
        <dbReference type="ARBA" id="ARBA00022777"/>
    </source>
</evidence>
<dbReference type="RefSeq" id="WP_014092208.1">
    <property type="nucleotide sequence ID" value="NC_016011.1"/>
</dbReference>
<dbReference type="SMART" id="SM00046">
    <property type="entry name" value="DAGKc"/>
    <property type="match status" value="1"/>
</dbReference>
<evidence type="ECO:0000256" key="2">
    <source>
        <dbReference type="ARBA" id="ARBA00005983"/>
    </source>
</evidence>
<dbReference type="Gene3D" id="3.40.50.10330">
    <property type="entry name" value="Probable inorganic polyphosphate/atp-NAD kinase, domain 1"/>
    <property type="match status" value="1"/>
</dbReference>
<evidence type="ECO:0000256" key="1">
    <source>
        <dbReference type="ARBA" id="ARBA00001946"/>
    </source>
</evidence>
<dbReference type="GO" id="GO:0008654">
    <property type="term" value="P:phospholipid biosynthetic process"/>
    <property type="evidence" value="ECO:0007669"/>
    <property type="project" value="UniProtKB-KW"/>
</dbReference>
<dbReference type="HOGENOM" id="CLU_045532_1_0_9"/>
<keyword evidence="8" id="KW-0067">ATP-binding</keyword>
<dbReference type="GO" id="GO:0005886">
    <property type="term" value="C:plasma membrane"/>
    <property type="evidence" value="ECO:0007669"/>
    <property type="project" value="TreeGrafter"/>
</dbReference>
<dbReference type="PANTHER" id="PTHR12358">
    <property type="entry name" value="SPHINGOSINE KINASE"/>
    <property type="match status" value="1"/>
</dbReference>
<evidence type="ECO:0000256" key="11">
    <source>
        <dbReference type="ARBA" id="ARBA00023209"/>
    </source>
</evidence>
<evidence type="ECO:0000256" key="9">
    <source>
        <dbReference type="ARBA" id="ARBA00022842"/>
    </source>
</evidence>
<dbReference type="InterPro" id="IPR001206">
    <property type="entry name" value="Diacylglycerol_kinase_cat_dom"/>
</dbReference>
<evidence type="ECO:0000256" key="3">
    <source>
        <dbReference type="ARBA" id="ARBA00022516"/>
    </source>
</evidence>
<proteinExistence type="inferred from homology"/>
<keyword evidence="11" id="KW-0594">Phospholipid biosynthesis</keyword>
<dbReference type="Gene3D" id="2.60.200.40">
    <property type="match status" value="1"/>
</dbReference>
<keyword evidence="3" id="KW-0444">Lipid biosynthesis</keyword>
<comment type="similarity">
    <text evidence="2">Belongs to the diacylglycerol/lipid kinase family.</text>
</comment>
<evidence type="ECO:0000259" key="13">
    <source>
        <dbReference type="PROSITE" id="PS50146"/>
    </source>
</evidence>
<dbReference type="InterPro" id="IPR005218">
    <property type="entry name" value="Diacylglycerol/lipid_kinase"/>
</dbReference>
<keyword evidence="9" id="KW-0460">Magnesium</keyword>
<dbReference type="InterPro" id="IPR045540">
    <property type="entry name" value="YegS/DAGK_C"/>
</dbReference>
<keyword evidence="4" id="KW-0808">Transferase</keyword>
<dbReference type="Pfam" id="PF19279">
    <property type="entry name" value="YegS_C"/>
    <property type="match status" value="1"/>
</dbReference>
<keyword evidence="12" id="KW-1208">Phospholipid metabolism</keyword>
<evidence type="ECO:0000256" key="6">
    <source>
        <dbReference type="ARBA" id="ARBA00022741"/>
    </source>
</evidence>